<feature type="compositionally biased region" description="Basic and acidic residues" evidence="2">
    <location>
        <begin position="273"/>
        <end position="287"/>
    </location>
</feature>
<evidence type="ECO:0000256" key="2">
    <source>
        <dbReference type="SAM" id="MobiDB-lite"/>
    </source>
</evidence>
<name>A0A4Q9L135_9MICR</name>
<dbReference type="InterPro" id="IPR049022">
    <property type="entry name" value="AMG1_III"/>
</dbReference>
<dbReference type="VEuPathDB" id="MicrosporidiaDB:CWI39_1366p0010"/>
<dbReference type="InterPro" id="IPR016066">
    <property type="entry name" value="A-D-PHexomutase_CS"/>
</dbReference>
<evidence type="ECO:0000259" key="4">
    <source>
        <dbReference type="Pfam" id="PF21404"/>
    </source>
</evidence>
<feature type="region of interest" description="Disordered" evidence="2">
    <location>
        <begin position="273"/>
        <end position="305"/>
    </location>
</feature>
<dbReference type="STRING" id="148818.A0A4Q9L135"/>
<dbReference type="PANTHER" id="PTHR45955:SF1">
    <property type="entry name" value="PHOSPHOACETYLGLUCOSAMINE MUTASE"/>
    <property type="match status" value="1"/>
</dbReference>
<dbReference type="InterPro" id="IPR016055">
    <property type="entry name" value="A-D-PHexomutase_a/b/a-I/II/III"/>
</dbReference>
<feature type="compositionally biased region" description="Basic and acidic residues" evidence="2">
    <location>
        <begin position="677"/>
        <end position="701"/>
    </location>
</feature>
<evidence type="ECO:0000256" key="1">
    <source>
        <dbReference type="ARBA" id="ARBA00010231"/>
    </source>
</evidence>
<dbReference type="AlphaFoldDB" id="A0A4Q9L135"/>
<evidence type="ECO:0000313" key="5">
    <source>
        <dbReference type="EMBL" id="TBU01054.1"/>
    </source>
</evidence>
<dbReference type="SUPFAM" id="SSF53738">
    <property type="entry name" value="Phosphoglucomutase, first 3 domains"/>
    <property type="match status" value="2"/>
</dbReference>
<dbReference type="InterPro" id="IPR005844">
    <property type="entry name" value="A-D-PHexomutase_a/b/a-I"/>
</dbReference>
<dbReference type="Pfam" id="PF21404">
    <property type="entry name" value="AMG1_III"/>
    <property type="match status" value="1"/>
</dbReference>
<dbReference type="PROSITE" id="PS00710">
    <property type="entry name" value="PGM_PMM"/>
    <property type="match status" value="1"/>
</dbReference>
<dbReference type="Gene3D" id="3.40.120.10">
    <property type="entry name" value="Alpha-D-Glucose-1,6-Bisphosphate, subunit A, domain 3"/>
    <property type="match status" value="3"/>
</dbReference>
<dbReference type="GO" id="GO:0004610">
    <property type="term" value="F:phosphoacetylglucosamine mutase activity"/>
    <property type="evidence" value="ECO:0007669"/>
    <property type="project" value="TreeGrafter"/>
</dbReference>
<dbReference type="PANTHER" id="PTHR45955">
    <property type="entry name" value="PHOSPHOACETYLGLUCOSAMINE MUTASE"/>
    <property type="match status" value="1"/>
</dbReference>
<keyword evidence="6" id="KW-1185">Reference proteome</keyword>
<dbReference type="GO" id="GO:0000287">
    <property type="term" value="F:magnesium ion binding"/>
    <property type="evidence" value="ECO:0007669"/>
    <property type="project" value="InterPro"/>
</dbReference>
<feature type="domain" description="Alpha-D-phosphohexomutase alpha/beta/alpha" evidence="3">
    <location>
        <begin position="44"/>
        <end position="98"/>
    </location>
</feature>
<feature type="compositionally biased region" description="Basic and acidic residues" evidence="2">
    <location>
        <begin position="652"/>
        <end position="667"/>
    </location>
</feature>
<protein>
    <submittedName>
        <fullName evidence="5">Putative phosphoacetylglucosamine mutase</fullName>
    </submittedName>
</protein>
<evidence type="ECO:0000259" key="3">
    <source>
        <dbReference type="Pfam" id="PF02878"/>
    </source>
</evidence>
<dbReference type="GO" id="GO:0005975">
    <property type="term" value="P:carbohydrate metabolic process"/>
    <property type="evidence" value="ECO:0007669"/>
    <property type="project" value="InterPro"/>
</dbReference>
<accession>A0A4Q9L135</accession>
<dbReference type="VEuPathDB" id="MicrosporidiaDB:CWI36_1452p0010"/>
<sequence length="856" mass="98887">MQSDKKSVQKIFENLPTFLKKTDKKYIYEPSGLRGNASDIIYAVCRTSIVAYIRSSTFCGKMIGIMITASHNPIEDNGIKICDHNGEFLDNSWEKICNEAINCSDTNLYPYLNRIHRKYGNMREFNNGPIGHILIGMDNRPSSITLFTHIAHTLQHFNCKVHNYKQVTTPQLFFLTKFSNQNGEPLHPSEYIKTLSRNYINLYNHLQTIPPLCYIDTANGVIQQNINLLKKEIPENILNIEIMNKECEETSDGYSKENSYEEDDVVLKDNVDERSGYRDKERSRESNEETSIESNKDSKNTINNDVNDTMNISIDKNINNGIKNDVNNTINTQSEDLPTNLHLNNHCGSNYIKNTNKLPKNIKIDPHSIKRAVSFDGDADRLLLFWHDTTLNLITGDRIATLFLTYIHSLLYNTNNIDNNPSSDINTYNVDTNNRDTNNVDMRYNNPNNNHTPNINPIINNILNIPFTIGVILSHYSNYAAINFLKKKFPYKNITIKISPVGIKNFYKYASTFDIGIYFEPNGHGGIFFSSYIRSHLERVKKEIESKIELDNVSKIKVDKIEVDGVVFDVVDSDKSDLNNRDEVEYRVEYNKDNNKNNKDTGEYIKANKDTGEYIKDNNEVEYRVECNKDKVEYIKDNNEVEYRVEYIDNKKDNSKDNIKGNNKDNNKGNIKGNNNDNKDTGEYKKNNNNDNNKDNNKNNIKDTNPITHHYNNIVTLLNIIPFFDTSISDAFSTFLSIHLICKNNYLSKILKKYQELFTREITVKVKNKNIIKVDLQNTVIQPILLQNKIEEYMYKYKGRSFIRPSQSEDFIRVYTESSSKIDTDVMCVCIAQCVYDTCEGIGYHPEITYSDSDTY</sequence>
<dbReference type="InterPro" id="IPR036900">
    <property type="entry name" value="A-D-PHexomutase_C_sf"/>
</dbReference>
<dbReference type="EMBL" id="PITI01001452">
    <property type="protein sequence ID" value="TBU01054.1"/>
    <property type="molecule type" value="Genomic_DNA"/>
</dbReference>
<feature type="domain" description="Phosphoacetylglucosamine mutase AMG1" evidence="4">
    <location>
        <begin position="466"/>
        <end position="547"/>
    </location>
</feature>
<dbReference type="Gene3D" id="3.30.310.50">
    <property type="entry name" value="Alpha-D-phosphohexomutase, C-terminal domain"/>
    <property type="match status" value="1"/>
</dbReference>
<gene>
    <name evidence="5" type="ORF">CWI36_1452p0010</name>
</gene>
<evidence type="ECO:0000313" key="6">
    <source>
        <dbReference type="Proteomes" id="UP000291404"/>
    </source>
</evidence>
<feature type="region of interest" description="Disordered" evidence="2">
    <location>
        <begin position="652"/>
        <end position="706"/>
    </location>
</feature>
<comment type="similarity">
    <text evidence="1">Belongs to the phosphohexose mutase family.</text>
</comment>
<dbReference type="Proteomes" id="UP000291404">
    <property type="component" value="Unassembled WGS sequence"/>
</dbReference>
<reference evidence="5 6" key="1">
    <citation type="submission" date="2017-12" db="EMBL/GenBank/DDBJ databases">
        <authorList>
            <person name="Pombert J.-F."/>
            <person name="Haag K.L."/>
            <person name="Ebert D."/>
        </authorList>
    </citation>
    <scope>NUCLEOTIDE SEQUENCE [LARGE SCALE GENOMIC DNA]</scope>
    <source>
        <strain evidence="5">BE-OM-2</strain>
    </source>
</reference>
<dbReference type="Pfam" id="PF02878">
    <property type="entry name" value="PGM_PMM_I"/>
    <property type="match status" value="1"/>
</dbReference>
<dbReference type="GO" id="GO:0006048">
    <property type="term" value="P:UDP-N-acetylglucosamine biosynthetic process"/>
    <property type="evidence" value="ECO:0007669"/>
    <property type="project" value="TreeGrafter"/>
</dbReference>
<comment type="caution">
    <text evidence="5">The sequence shown here is derived from an EMBL/GenBank/DDBJ whole genome shotgun (WGS) entry which is preliminary data.</text>
</comment>
<dbReference type="SUPFAM" id="SSF55957">
    <property type="entry name" value="Phosphoglucomutase, C-terminal domain"/>
    <property type="match status" value="1"/>
</dbReference>
<organism evidence="5 6">
    <name type="scientific">Hamiltosporidium magnivora</name>
    <dbReference type="NCBI Taxonomy" id="148818"/>
    <lineage>
        <taxon>Eukaryota</taxon>
        <taxon>Fungi</taxon>
        <taxon>Fungi incertae sedis</taxon>
        <taxon>Microsporidia</taxon>
        <taxon>Dubosqiidae</taxon>
        <taxon>Hamiltosporidium</taxon>
    </lineage>
</organism>
<proteinExistence type="inferred from homology"/>